<keyword evidence="10" id="KW-0472">Membrane</keyword>
<evidence type="ECO:0000256" key="4">
    <source>
        <dbReference type="ARBA" id="ARBA00022723"/>
    </source>
</evidence>
<comment type="cofactor">
    <cofactor evidence="1">
        <name>Zn(2+)</name>
        <dbReference type="ChEBI" id="CHEBI:29105"/>
    </cofactor>
</comment>
<keyword evidence="7 9" id="KW-0862">Zinc</keyword>
<feature type="transmembrane region" description="Helical" evidence="10">
    <location>
        <begin position="7"/>
        <end position="25"/>
    </location>
</feature>
<evidence type="ECO:0000256" key="3">
    <source>
        <dbReference type="ARBA" id="ARBA00022670"/>
    </source>
</evidence>
<evidence type="ECO:0000313" key="12">
    <source>
        <dbReference type="EMBL" id="QPG76377.1"/>
    </source>
</evidence>
<keyword evidence="5" id="KW-0732">Signal</keyword>
<reference evidence="12" key="1">
    <citation type="submission" date="2020-10" db="EMBL/GenBank/DDBJ databases">
        <authorList>
            <person name="Roach M.J.R."/>
        </authorList>
    </citation>
    <scope>NUCLEOTIDE SEQUENCE</scope>
    <source>
        <strain evidence="12">CBS 1945</strain>
    </source>
</reference>
<dbReference type="GO" id="GO:0006508">
    <property type="term" value="P:proteolysis"/>
    <property type="evidence" value="ECO:0007669"/>
    <property type="project" value="UniProtKB-KW"/>
</dbReference>
<name>A0A875RWL6_EENNA</name>
<organism evidence="12 13">
    <name type="scientific">Eeniella nana</name>
    <name type="common">Yeast</name>
    <name type="synonym">Brettanomyces nanus</name>
    <dbReference type="NCBI Taxonomy" id="13502"/>
    <lineage>
        <taxon>Eukaryota</taxon>
        <taxon>Fungi</taxon>
        <taxon>Dikarya</taxon>
        <taxon>Ascomycota</taxon>
        <taxon>Saccharomycotina</taxon>
        <taxon>Pichiomycetes</taxon>
        <taxon>Pichiales</taxon>
        <taxon>Pichiaceae</taxon>
        <taxon>Brettanomyces</taxon>
    </lineage>
</organism>
<keyword evidence="10" id="KW-0812">Transmembrane</keyword>
<dbReference type="Pfam" id="PF04389">
    <property type="entry name" value="Peptidase_M28"/>
    <property type="match status" value="1"/>
</dbReference>
<accession>A0A875RWL6</accession>
<dbReference type="OrthoDB" id="2214at2759"/>
<dbReference type="GO" id="GO:0004177">
    <property type="term" value="F:aminopeptidase activity"/>
    <property type="evidence" value="ECO:0007669"/>
    <property type="project" value="UniProtKB-KW"/>
</dbReference>
<feature type="domain" description="Peptidase M28" evidence="11">
    <location>
        <begin position="127"/>
        <end position="333"/>
    </location>
</feature>
<protein>
    <recommendedName>
        <fullName evidence="9">Peptide hydrolase</fullName>
        <ecNumber evidence="9">3.4.-.-</ecNumber>
    </recommendedName>
</protein>
<keyword evidence="10" id="KW-1133">Transmembrane helix</keyword>
<evidence type="ECO:0000256" key="7">
    <source>
        <dbReference type="ARBA" id="ARBA00022833"/>
    </source>
</evidence>
<dbReference type="InterPro" id="IPR007484">
    <property type="entry name" value="Peptidase_M28"/>
</dbReference>
<keyword evidence="13" id="KW-1185">Reference proteome</keyword>
<evidence type="ECO:0000256" key="1">
    <source>
        <dbReference type="ARBA" id="ARBA00001947"/>
    </source>
</evidence>
<dbReference type="Proteomes" id="UP000662931">
    <property type="component" value="Chromosome 4"/>
</dbReference>
<dbReference type="EMBL" id="CP064815">
    <property type="protein sequence ID" value="QPG76377.1"/>
    <property type="molecule type" value="Genomic_DNA"/>
</dbReference>
<comment type="similarity">
    <text evidence="8">Belongs to the peptidase M28 family. M28E subfamily.</text>
</comment>
<dbReference type="GO" id="GO:0008235">
    <property type="term" value="F:metalloexopeptidase activity"/>
    <property type="evidence" value="ECO:0007669"/>
    <property type="project" value="InterPro"/>
</dbReference>
<gene>
    <name evidence="12" type="ORF">FOA43_003765</name>
</gene>
<evidence type="ECO:0000256" key="9">
    <source>
        <dbReference type="RuleBase" id="RU361240"/>
    </source>
</evidence>
<dbReference type="RefSeq" id="XP_038779942.1">
    <property type="nucleotide sequence ID" value="XM_038924014.1"/>
</dbReference>
<evidence type="ECO:0000256" key="2">
    <source>
        <dbReference type="ARBA" id="ARBA00022438"/>
    </source>
</evidence>
<dbReference type="PANTHER" id="PTHR12147">
    <property type="entry name" value="METALLOPEPTIDASE M28 FAMILY MEMBER"/>
    <property type="match status" value="1"/>
</dbReference>
<evidence type="ECO:0000259" key="11">
    <source>
        <dbReference type="Pfam" id="PF04389"/>
    </source>
</evidence>
<dbReference type="Gene3D" id="3.40.630.10">
    <property type="entry name" value="Zn peptidases"/>
    <property type="match status" value="1"/>
</dbReference>
<evidence type="ECO:0000313" key="13">
    <source>
        <dbReference type="Proteomes" id="UP000662931"/>
    </source>
</evidence>
<evidence type="ECO:0000256" key="8">
    <source>
        <dbReference type="ARBA" id="ARBA00043962"/>
    </source>
</evidence>
<dbReference type="SUPFAM" id="SSF53187">
    <property type="entry name" value="Zn-dependent exopeptidases"/>
    <property type="match status" value="1"/>
</dbReference>
<evidence type="ECO:0000256" key="10">
    <source>
        <dbReference type="SAM" id="Phobius"/>
    </source>
</evidence>
<keyword evidence="3 9" id="KW-0645">Protease</keyword>
<evidence type="ECO:0000256" key="5">
    <source>
        <dbReference type="ARBA" id="ARBA00022729"/>
    </source>
</evidence>
<evidence type="ECO:0000256" key="6">
    <source>
        <dbReference type="ARBA" id="ARBA00022801"/>
    </source>
</evidence>
<keyword evidence="4 9" id="KW-0479">Metal-binding</keyword>
<dbReference type="GeneID" id="62197165"/>
<dbReference type="AlphaFoldDB" id="A0A875RWL6"/>
<dbReference type="KEGG" id="bnn:FOA43_003765"/>
<sequence>MQLTRDLTVQLGSLMVLFTILVVVLKNSSVYPILFNTLIDTYQYPRKPDFHVSLTRSLIGDVSEERLGHRLEELSQLFPDSRYYNSESGYRSALYFYDVLQGFTQRDRGRYTVRRFKHNGWRQPTLIFRIQGIHEQIVILGCHLDSMNLNPFANAPGVDDNLSGIDVVLEALDIFTNESIVSDLPVLQNTLEFHFYAAEEVGSLGSQEVFKEYRKNNRKVIAMLQQDMTGYTEGSNKKGIGEHFGIITDYASVTLTEFVKSLVDQYSEIPYLETRCRKVCSDHVSSLMYGYPGAYALESVVDMSNPYIHSDQDTLEWINIGHVRKHAELVVAYISELAFTEDLPLASSVKDYMSFGYYDFIIMFSMTDTFRFVWCVALLATCVALGGSIYDDVRGGEGVDQAYEVIAHHE</sequence>
<dbReference type="InterPro" id="IPR045175">
    <property type="entry name" value="M28_fam"/>
</dbReference>
<dbReference type="EC" id="3.4.-.-" evidence="9"/>
<keyword evidence="2" id="KW-0031">Aminopeptidase</keyword>
<proteinExistence type="inferred from homology"/>
<keyword evidence="6 9" id="KW-0378">Hydrolase</keyword>
<dbReference type="PANTHER" id="PTHR12147:SF56">
    <property type="entry name" value="AMINOPEPTIDASE YDR415C-RELATED"/>
    <property type="match status" value="1"/>
</dbReference>
<dbReference type="GO" id="GO:0046872">
    <property type="term" value="F:metal ion binding"/>
    <property type="evidence" value="ECO:0007669"/>
    <property type="project" value="UniProtKB-KW"/>
</dbReference>